<keyword evidence="4" id="KW-1185">Reference proteome</keyword>
<dbReference type="InterPro" id="IPR039159">
    <property type="entry name" value="SAYSD1"/>
</dbReference>
<dbReference type="GeneID" id="108736402"/>
<organism evidence="4 5">
    <name type="scientific">Agrilus planipennis</name>
    <name type="common">Emerald ash borer</name>
    <name type="synonym">Agrilus marcopoli</name>
    <dbReference type="NCBI Taxonomy" id="224129"/>
    <lineage>
        <taxon>Eukaryota</taxon>
        <taxon>Metazoa</taxon>
        <taxon>Ecdysozoa</taxon>
        <taxon>Arthropoda</taxon>
        <taxon>Hexapoda</taxon>
        <taxon>Insecta</taxon>
        <taxon>Pterygota</taxon>
        <taxon>Neoptera</taxon>
        <taxon>Endopterygota</taxon>
        <taxon>Coleoptera</taxon>
        <taxon>Polyphaga</taxon>
        <taxon>Elateriformia</taxon>
        <taxon>Buprestoidea</taxon>
        <taxon>Buprestidae</taxon>
        <taxon>Agrilinae</taxon>
        <taxon>Agrilus</taxon>
    </lineage>
</organism>
<accession>A0A1W4WUY5</accession>
<dbReference type="RefSeq" id="XP_018324312.1">
    <property type="nucleotide sequence ID" value="XM_018468810.2"/>
</dbReference>
<dbReference type="InterPro" id="IPR019387">
    <property type="entry name" value="SAYSvFN_dom"/>
</dbReference>
<dbReference type="KEGG" id="apln:108736402"/>
<feature type="transmembrane region" description="Helical" evidence="2">
    <location>
        <begin position="96"/>
        <end position="114"/>
    </location>
</feature>
<dbReference type="Proteomes" id="UP000192223">
    <property type="component" value="Unplaced"/>
</dbReference>
<gene>
    <name evidence="5" type="primary">LOC108736402</name>
</gene>
<proteinExistence type="predicted"/>
<sequence>MDREKLLSEYRAKKEKEELINEYKERIKRFFITRPKQSFEEPQLQSKASITTKTPYTNRQNDSTSDPDVTESACSESSVLDDCDMEWNQKNITTSIIYYVLWFLLWVTLFAVFIELGFGIIYLIISAIIGMYINTRTDPKRPDEVSAYSVFNKNCESIDGTLKAEHLERDLFFSAGHLK</sequence>
<keyword evidence="2" id="KW-1133">Transmembrane helix</keyword>
<reference evidence="5" key="1">
    <citation type="submission" date="2025-08" db="UniProtKB">
        <authorList>
            <consortium name="RefSeq"/>
        </authorList>
    </citation>
    <scope>IDENTIFICATION</scope>
    <source>
        <tissue evidence="5">Entire body</tissue>
    </source>
</reference>
<evidence type="ECO:0000313" key="5">
    <source>
        <dbReference type="RefSeq" id="XP_018324312.1"/>
    </source>
</evidence>
<dbReference type="Pfam" id="PF10260">
    <property type="entry name" value="SAYSvFN"/>
    <property type="match status" value="1"/>
</dbReference>
<dbReference type="PANTHER" id="PTHR13527">
    <property type="entry name" value="SAYSVFN DOMAIN-CONTAINING PROTEIN 1"/>
    <property type="match status" value="1"/>
</dbReference>
<dbReference type="PANTHER" id="PTHR13527:SF0">
    <property type="entry name" value="SAYSVFN DOMAIN-CONTAINING PROTEIN 1"/>
    <property type="match status" value="1"/>
</dbReference>
<feature type="domain" description="SAYSvFN" evidence="3">
    <location>
        <begin position="103"/>
        <end position="171"/>
    </location>
</feature>
<feature type="compositionally biased region" description="Polar residues" evidence="1">
    <location>
        <begin position="43"/>
        <end position="72"/>
    </location>
</feature>
<name>A0A1W4WUY5_AGRPL</name>
<evidence type="ECO:0000256" key="2">
    <source>
        <dbReference type="SAM" id="Phobius"/>
    </source>
</evidence>
<keyword evidence="2" id="KW-0472">Membrane</keyword>
<dbReference type="OrthoDB" id="71310at2759"/>
<dbReference type="InParanoid" id="A0A1W4WUY5"/>
<dbReference type="FunCoup" id="A0A1W4WUY5">
    <property type="interactions" value="3"/>
</dbReference>
<evidence type="ECO:0000313" key="4">
    <source>
        <dbReference type="Proteomes" id="UP000192223"/>
    </source>
</evidence>
<protein>
    <submittedName>
        <fullName evidence="5">SAYSvFN domain-containing protein 1</fullName>
    </submittedName>
</protein>
<keyword evidence="2" id="KW-0812">Transmembrane</keyword>
<feature type="transmembrane region" description="Helical" evidence="2">
    <location>
        <begin position="120"/>
        <end position="135"/>
    </location>
</feature>
<feature type="region of interest" description="Disordered" evidence="1">
    <location>
        <begin position="38"/>
        <end position="72"/>
    </location>
</feature>
<evidence type="ECO:0000259" key="3">
    <source>
        <dbReference type="Pfam" id="PF10260"/>
    </source>
</evidence>
<evidence type="ECO:0000256" key="1">
    <source>
        <dbReference type="SAM" id="MobiDB-lite"/>
    </source>
</evidence>
<dbReference type="AlphaFoldDB" id="A0A1W4WUY5"/>
<dbReference type="CTD" id="55776"/>